<dbReference type="CDD" id="cd04280">
    <property type="entry name" value="ZnMc_astacin_like"/>
    <property type="match status" value="1"/>
</dbReference>
<dbReference type="Pfam" id="PF02260">
    <property type="entry name" value="FATC"/>
    <property type="match status" value="1"/>
</dbReference>
<dbReference type="PRINTS" id="PR00480">
    <property type="entry name" value="ASTACIN"/>
</dbReference>
<dbReference type="PANTHER" id="PTHR10127">
    <property type="entry name" value="DISCOIDIN, CUB, EGF, LAMININ , AND ZINC METALLOPROTEASE DOMAIN CONTAINING"/>
    <property type="match status" value="1"/>
</dbReference>
<evidence type="ECO:0000259" key="10">
    <source>
        <dbReference type="PROSITE" id="PS51864"/>
    </source>
</evidence>
<evidence type="ECO:0000256" key="3">
    <source>
        <dbReference type="ARBA" id="ARBA00022801"/>
    </source>
</evidence>
<keyword evidence="12" id="KW-1185">Reference proteome</keyword>
<dbReference type="AlphaFoldDB" id="A0A819KKW5"/>
<feature type="region of interest" description="Disordered" evidence="8">
    <location>
        <begin position="642"/>
        <end position="671"/>
    </location>
</feature>
<dbReference type="SUPFAM" id="SSF55486">
    <property type="entry name" value="Metalloproteases ('zincins'), catalytic domain"/>
    <property type="match status" value="1"/>
</dbReference>
<comment type="caution">
    <text evidence="6">Lacks conserved residue(s) required for the propagation of feature annotation.</text>
</comment>
<evidence type="ECO:0000256" key="4">
    <source>
        <dbReference type="ARBA" id="ARBA00022833"/>
    </source>
</evidence>
<dbReference type="EC" id="3.4.24.-" evidence="7"/>
<evidence type="ECO:0000256" key="8">
    <source>
        <dbReference type="SAM" id="MobiDB-lite"/>
    </source>
</evidence>
<keyword evidence="5 6" id="KW-0482">Metalloprotease</keyword>
<feature type="region of interest" description="Disordered" evidence="8">
    <location>
        <begin position="684"/>
        <end position="745"/>
    </location>
</feature>
<evidence type="ECO:0000313" key="11">
    <source>
        <dbReference type="EMBL" id="CAF3947842.1"/>
    </source>
</evidence>
<gene>
    <name evidence="11" type="ORF">OVN521_LOCUS12059</name>
</gene>
<feature type="active site" evidence="6">
    <location>
        <position position="390"/>
    </location>
</feature>
<dbReference type="InterPro" id="IPR024079">
    <property type="entry name" value="MetalloPept_cat_dom_sf"/>
</dbReference>
<dbReference type="Gene3D" id="3.40.390.10">
    <property type="entry name" value="Collagenase (Catalytic Domain)"/>
    <property type="match status" value="1"/>
</dbReference>
<dbReference type="Proteomes" id="UP000663866">
    <property type="component" value="Unassembled WGS sequence"/>
</dbReference>
<comment type="caution">
    <text evidence="11">The sequence shown here is derived from an EMBL/GenBank/DDBJ whole genome shotgun (WGS) entry which is preliminary data.</text>
</comment>
<keyword evidence="3 6" id="KW-0378">Hydrolase</keyword>
<dbReference type="PROSITE" id="PS51864">
    <property type="entry name" value="ASTACIN"/>
    <property type="match status" value="1"/>
</dbReference>
<dbReference type="GO" id="GO:0008270">
    <property type="term" value="F:zinc ion binding"/>
    <property type="evidence" value="ECO:0007669"/>
    <property type="project" value="UniProtKB-UniRule"/>
</dbReference>
<dbReference type="InterPro" id="IPR006026">
    <property type="entry name" value="Peptidase_Metallo"/>
</dbReference>
<comment type="cofactor">
    <cofactor evidence="6 7">
        <name>Zn(2+)</name>
        <dbReference type="ChEBI" id="CHEBI:29105"/>
    </cofactor>
    <text evidence="6 7">Binds 1 zinc ion per subunit.</text>
</comment>
<dbReference type="PROSITE" id="PS51190">
    <property type="entry name" value="FATC"/>
    <property type="match status" value="1"/>
</dbReference>
<dbReference type="InterPro" id="IPR034035">
    <property type="entry name" value="Astacin-like_dom"/>
</dbReference>
<dbReference type="InterPro" id="IPR003152">
    <property type="entry name" value="FATC_dom"/>
</dbReference>
<evidence type="ECO:0000256" key="2">
    <source>
        <dbReference type="ARBA" id="ARBA00022723"/>
    </source>
</evidence>
<evidence type="ECO:0000256" key="1">
    <source>
        <dbReference type="ARBA" id="ARBA00022670"/>
    </source>
</evidence>
<evidence type="ECO:0000256" key="7">
    <source>
        <dbReference type="RuleBase" id="RU361183"/>
    </source>
</evidence>
<dbReference type="PANTHER" id="PTHR10127:SF780">
    <property type="entry name" value="METALLOENDOPEPTIDASE"/>
    <property type="match status" value="1"/>
</dbReference>
<dbReference type="SMART" id="SM00235">
    <property type="entry name" value="ZnMc"/>
    <property type="match status" value="1"/>
</dbReference>
<feature type="non-terminal residue" evidence="11">
    <location>
        <position position="1"/>
    </location>
</feature>
<name>A0A819KKW5_9BILA</name>
<reference evidence="11" key="1">
    <citation type="submission" date="2021-02" db="EMBL/GenBank/DDBJ databases">
        <authorList>
            <person name="Nowell W R."/>
        </authorList>
    </citation>
    <scope>NUCLEOTIDE SEQUENCE</scope>
</reference>
<evidence type="ECO:0000259" key="9">
    <source>
        <dbReference type="PROSITE" id="PS51190"/>
    </source>
</evidence>
<dbReference type="InterPro" id="IPR001506">
    <property type="entry name" value="Peptidase_M12A"/>
</dbReference>
<feature type="binding site" evidence="6">
    <location>
        <position position="393"/>
    </location>
    <ligand>
        <name>Zn(2+)</name>
        <dbReference type="ChEBI" id="CHEBI:29105"/>
        <note>catalytic</note>
    </ligand>
</feature>
<feature type="domain" description="FATC" evidence="9">
    <location>
        <begin position="224"/>
        <end position="256"/>
    </location>
</feature>
<sequence length="775" mass="85464">GLEICLVKNDIESNFSIVEQAVLEFPPVENLKQITLQNLPSLIDQAENDCMKHKRNRIREERELENRRDETSHLITELKKHMSQHNVNFKNISPVLKSLLKVIPHRALQNYSNIHREFLKLCQTVVKHTLHIDRSSPMQYDVILVKMKRISTIKTKVFDDLIQLNLTIDNESRERINSSTANTCTQHEATDKTTKVTEERNKYAVEICKRIRDKLAGSDPDPLTQSSISEQVRYTIREATEIENLATLYEGWTSWSPPKTNDKVEETPGAFEGDIILPPQSLLRGLTRIGSSVQWPDGIVPYEIMPGYQAEQETIIINSMRKIESLTAINNVRCIQFRPRDVSDLYYTIIQNGTGCSSPVGRQTNGGVFINGTVTLQYPGCIDVGRIMHELLHTLGFYHEQSRPDRDDYVVVHSDTIQAGLEGNFLKYDNTAADTLHSSYDYSSIMHYEKTAFSKNGSFTIEPLQPNIKIGQRYKLTSTDIQHIRLFYNCTGVGTSLPSTTTATTTISSTINKQYNSDLTIGSPTYARMNGFGTNYYYEQIEATVSIAGFYTFKCTSVLDTFATIYGGSYNASSNPPQTPILVVDDENNDNWEFSFSITFGNPGTITVLVTTYSPGVTGAYTIDASGPSDVNFVPVSASVTSTTTSTTTDTSTSTTTTTTTDTSTSTTTTTATDVSITASTTTHTSTTTSTTTDTSTTTTTTTDTSTTTTTTTDTSTTTTTTTDTSTTTSTTTDTSTTTSTTMGTSTTTTVGITASSTSLVSTSTTLLSVITREY</sequence>
<dbReference type="GO" id="GO:0006508">
    <property type="term" value="P:proteolysis"/>
    <property type="evidence" value="ECO:0007669"/>
    <property type="project" value="UniProtKB-KW"/>
</dbReference>
<feature type="domain" description="Peptidase M12A" evidence="10">
    <location>
        <begin position="284"/>
        <end position="491"/>
    </location>
</feature>
<protein>
    <recommendedName>
        <fullName evidence="7">Metalloendopeptidase</fullName>
        <ecNumber evidence="7">3.4.24.-</ecNumber>
    </recommendedName>
</protein>
<organism evidence="11 12">
    <name type="scientific">Rotaria magnacalcarata</name>
    <dbReference type="NCBI Taxonomy" id="392030"/>
    <lineage>
        <taxon>Eukaryota</taxon>
        <taxon>Metazoa</taxon>
        <taxon>Spiralia</taxon>
        <taxon>Gnathifera</taxon>
        <taxon>Rotifera</taxon>
        <taxon>Eurotatoria</taxon>
        <taxon>Bdelloidea</taxon>
        <taxon>Philodinida</taxon>
        <taxon>Philodinidae</taxon>
        <taxon>Rotaria</taxon>
    </lineage>
</organism>
<keyword evidence="1 6" id="KW-0645">Protease</keyword>
<evidence type="ECO:0000256" key="5">
    <source>
        <dbReference type="ARBA" id="ARBA00023049"/>
    </source>
</evidence>
<feature type="binding site" evidence="6">
    <location>
        <position position="389"/>
    </location>
    <ligand>
        <name>Zn(2+)</name>
        <dbReference type="ChEBI" id="CHEBI:29105"/>
        <note>catalytic</note>
    </ligand>
</feature>
<accession>A0A819KKW5</accession>
<dbReference type="SMART" id="SM01343">
    <property type="entry name" value="FATC"/>
    <property type="match status" value="1"/>
</dbReference>
<keyword evidence="2 6" id="KW-0479">Metal-binding</keyword>
<evidence type="ECO:0000313" key="12">
    <source>
        <dbReference type="Proteomes" id="UP000663866"/>
    </source>
</evidence>
<dbReference type="GO" id="GO:0004222">
    <property type="term" value="F:metalloendopeptidase activity"/>
    <property type="evidence" value="ECO:0007669"/>
    <property type="project" value="UniProtKB-UniRule"/>
</dbReference>
<feature type="binding site" evidence="6">
    <location>
        <position position="399"/>
    </location>
    <ligand>
        <name>Zn(2+)</name>
        <dbReference type="ChEBI" id="CHEBI:29105"/>
        <note>catalytic</note>
    </ligand>
</feature>
<dbReference type="EMBL" id="CAJOBG010001655">
    <property type="protein sequence ID" value="CAF3947842.1"/>
    <property type="molecule type" value="Genomic_DNA"/>
</dbReference>
<evidence type="ECO:0000256" key="6">
    <source>
        <dbReference type="PROSITE-ProRule" id="PRU01211"/>
    </source>
</evidence>
<keyword evidence="4 6" id="KW-0862">Zinc</keyword>
<dbReference type="Pfam" id="PF01400">
    <property type="entry name" value="Astacin"/>
    <property type="match status" value="1"/>
</dbReference>
<proteinExistence type="predicted"/>